<dbReference type="InterPro" id="IPR040194">
    <property type="entry name" value="Cwf19-like"/>
</dbReference>
<dbReference type="EMBL" id="CADEPM010000003">
    <property type="protein sequence ID" value="CAB3403085.1"/>
    <property type="molecule type" value="Genomic_DNA"/>
</dbReference>
<organism evidence="4 5">
    <name type="scientific">Caenorhabditis bovis</name>
    <dbReference type="NCBI Taxonomy" id="2654633"/>
    <lineage>
        <taxon>Eukaryota</taxon>
        <taxon>Metazoa</taxon>
        <taxon>Ecdysozoa</taxon>
        <taxon>Nematoda</taxon>
        <taxon>Chromadorea</taxon>
        <taxon>Rhabditida</taxon>
        <taxon>Rhabditina</taxon>
        <taxon>Rhabditomorpha</taxon>
        <taxon>Rhabditoidea</taxon>
        <taxon>Rhabditidae</taxon>
        <taxon>Peloderinae</taxon>
        <taxon>Caenorhabditis</taxon>
    </lineage>
</organism>
<protein>
    <recommendedName>
        <fullName evidence="6">CWF19-like protein 2</fullName>
    </recommendedName>
</protein>
<dbReference type="GO" id="GO:0000398">
    <property type="term" value="P:mRNA splicing, via spliceosome"/>
    <property type="evidence" value="ECO:0007669"/>
    <property type="project" value="TreeGrafter"/>
</dbReference>
<dbReference type="InterPro" id="IPR006768">
    <property type="entry name" value="Cwf19-like_C_dom-1"/>
</dbReference>
<feature type="domain" description="Cwf19-like protein C-terminal" evidence="2">
    <location>
        <begin position="148"/>
        <end position="240"/>
    </location>
</feature>
<dbReference type="Proteomes" id="UP000494206">
    <property type="component" value="Unassembled WGS sequence"/>
</dbReference>
<evidence type="ECO:0000313" key="4">
    <source>
        <dbReference type="EMBL" id="CAB3403085.1"/>
    </source>
</evidence>
<name>A0A8S1EYD4_9PELO</name>
<dbReference type="InterPro" id="IPR036265">
    <property type="entry name" value="HIT-like_sf"/>
</dbReference>
<reference evidence="4 5" key="1">
    <citation type="submission" date="2020-04" db="EMBL/GenBank/DDBJ databases">
        <authorList>
            <person name="Laetsch R D."/>
            <person name="Stevens L."/>
            <person name="Kumar S."/>
            <person name="Blaxter L. M."/>
        </authorList>
    </citation>
    <scope>NUCLEOTIDE SEQUENCE [LARGE SCALE GENOMIC DNA]</scope>
</reference>
<evidence type="ECO:0000259" key="3">
    <source>
        <dbReference type="Pfam" id="PF04677"/>
    </source>
</evidence>
<proteinExistence type="inferred from homology"/>
<evidence type="ECO:0000256" key="1">
    <source>
        <dbReference type="ARBA" id="ARBA00006795"/>
    </source>
</evidence>
<evidence type="ECO:0008006" key="6">
    <source>
        <dbReference type="Google" id="ProtNLM"/>
    </source>
</evidence>
<dbReference type="OrthoDB" id="2113965at2759"/>
<comment type="similarity">
    <text evidence="1">Belongs to the CWF19 family.</text>
</comment>
<dbReference type="Pfam" id="PF04676">
    <property type="entry name" value="CwfJ_C_2"/>
    <property type="match status" value="1"/>
</dbReference>
<dbReference type="SUPFAM" id="SSF54197">
    <property type="entry name" value="HIT-like"/>
    <property type="match status" value="1"/>
</dbReference>
<dbReference type="PANTHER" id="PTHR12072:SF5">
    <property type="entry name" value="CWF19-LIKE PROTEIN 2"/>
    <property type="match status" value="1"/>
</dbReference>
<dbReference type="GO" id="GO:0071014">
    <property type="term" value="C:post-mRNA release spliceosomal complex"/>
    <property type="evidence" value="ECO:0007669"/>
    <property type="project" value="TreeGrafter"/>
</dbReference>
<dbReference type="Pfam" id="PF04677">
    <property type="entry name" value="CwfJ_C_1"/>
    <property type="match status" value="1"/>
</dbReference>
<gene>
    <name evidence="4" type="ORF">CBOVIS_LOCUS5604</name>
</gene>
<dbReference type="InterPro" id="IPR006767">
    <property type="entry name" value="Cwf19-like_C_dom-2"/>
</dbReference>
<sequence length="250" mass="29338">MAKALPRRLYVYRAFHEHKRLEKSFDDCARCIDSSKLAKHNIIAIGINTYLAVVEWDGLDEEHCIIVPTQHSSSTIQLDENVWDEMRLWRKGLVAMWKQEGKDCVFMEMSRHVDSNPHVIVECIPLDVEMGDVAPIYFKKAINECEGEYMDNKKLIETKDLRKQIPKGFSYFAVDFGLSNGFAHVIENHELFPSNFGTEIIAGMLDLPPKKWRKREKDDLAKQRSRAEKFKKMWEPYDWTKRLRKQDDEA</sequence>
<feature type="domain" description="Cwf19-like C-terminal" evidence="3">
    <location>
        <begin position="17"/>
        <end position="139"/>
    </location>
</feature>
<keyword evidence="5" id="KW-1185">Reference proteome</keyword>
<comment type="caution">
    <text evidence="4">The sequence shown here is derived from an EMBL/GenBank/DDBJ whole genome shotgun (WGS) entry which is preliminary data.</text>
</comment>
<accession>A0A8S1EYD4</accession>
<evidence type="ECO:0000259" key="2">
    <source>
        <dbReference type="Pfam" id="PF04676"/>
    </source>
</evidence>
<dbReference type="AlphaFoldDB" id="A0A8S1EYD4"/>
<evidence type="ECO:0000313" key="5">
    <source>
        <dbReference type="Proteomes" id="UP000494206"/>
    </source>
</evidence>
<dbReference type="PANTHER" id="PTHR12072">
    <property type="entry name" value="CWF19, CELL CYCLE CONTROL PROTEIN"/>
    <property type="match status" value="1"/>
</dbReference>